<name>A0ABS0FS39_PSELU</name>
<protein>
    <recommendedName>
        <fullName evidence="3">PRTRC system protein B</fullName>
    </recommendedName>
</protein>
<comment type="caution">
    <text evidence="1">The sequence shown here is derived from an EMBL/GenBank/DDBJ whole genome shotgun (WGS) entry which is preliminary data.</text>
</comment>
<dbReference type="RefSeq" id="WP_196122160.1">
    <property type="nucleotide sequence ID" value="NZ_JADMCD010000014.1"/>
</dbReference>
<evidence type="ECO:0008006" key="3">
    <source>
        <dbReference type="Google" id="ProtNLM"/>
    </source>
</evidence>
<dbReference type="InterPro" id="IPR032787">
    <property type="entry name" value="Prok-E2_D"/>
</dbReference>
<proteinExistence type="predicted"/>
<dbReference type="EMBL" id="JADMCD010000014">
    <property type="protein sequence ID" value="MBF8643106.1"/>
    <property type="molecule type" value="Genomic_DNA"/>
</dbReference>
<dbReference type="Pfam" id="PF14460">
    <property type="entry name" value="Prok-E2_D"/>
    <property type="match status" value="1"/>
</dbReference>
<evidence type="ECO:0000313" key="1">
    <source>
        <dbReference type="EMBL" id="MBF8643106.1"/>
    </source>
</evidence>
<gene>
    <name evidence="1" type="ORF">IRZ65_20765</name>
</gene>
<sequence length="234" mass="26199">MFHEQISSKALLVHHHKETGRLDLTIHEVLALEGGKQFTLGAGRAFSASDKEALLNLLQEESGEAEFIDPSILVRGRNLIVWYTPRQVLDIPFPNEMIRAPLPGLIYVAQAGVELRCFAFKGSNRPTLDTELFYPPLGNVYSGGTFCSGNVHLPREIELSNIPQWQRFVLESTNTHQGGLCPIKGLDSFAKLIQFYRDLSCKKTFPAAKLVPVLRRQNMKVLSLREAITQEATL</sequence>
<evidence type="ECO:0000313" key="2">
    <source>
        <dbReference type="Proteomes" id="UP000626180"/>
    </source>
</evidence>
<reference evidence="1 2" key="1">
    <citation type="submission" date="2020-10" db="EMBL/GenBank/DDBJ databases">
        <title>Genome sequences of Pseudomonas isolates.</title>
        <authorList>
            <person name="Wessels L."/>
            <person name="Reich F."/>
            <person name="Hammerl J."/>
        </authorList>
    </citation>
    <scope>NUCLEOTIDE SEQUENCE [LARGE SCALE GENOMIC DNA]</scope>
    <source>
        <strain evidence="1 2">20-MO00624-0</strain>
    </source>
</reference>
<accession>A0ABS0FS39</accession>
<organism evidence="1 2">
    <name type="scientific">Pseudomonas luteola</name>
    <dbReference type="NCBI Taxonomy" id="47886"/>
    <lineage>
        <taxon>Bacteria</taxon>
        <taxon>Pseudomonadati</taxon>
        <taxon>Pseudomonadota</taxon>
        <taxon>Gammaproteobacteria</taxon>
        <taxon>Pseudomonadales</taxon>
        <taxon>Pseudomonadaceae</taxon>
        <taxon>Pseudomonas</taxon>
    </lineage>
</organism>
<dbReference type="Proteomes" id="UP000626180">
    <property type="component" value="Unassembled WGS sequence"/>
</dbReference>
<keyword evidence="2" id="KW-1185">Reference proteome</keyword>